<evidence type="ECO:0000313" key="3">
    <source>
        <dbReference type="Proteomes" id="UP000799770"/>
    </source>
</evidence>
<reference evidence="2" key="1">
    <citation type="journal article" date="2020" name="Stud. Mycol.">
        <title>101 Dothideomycetes genomes: a test case for predicting lifestyles and emergence of pathogens.</title>
        <authorList>
            <person name="Haridas S."/>
            <person name="Albert R."/>
            <person name="Binder M."/>
            <person name="Bloem J."/>
            <person name="Labutti K."/>
            <person name="Salamov A."/>
            <person name="Andreopoulos B."/>
            <person name="Baker S."/>
            <person name="Barry K."/>
            <person name="Bills G."/>
            <person name="Bluhm B."/>
            <person name="Cannon C."/>
            <person name="Castanera R."/>
            <person name="Culley D."/>
            <person name="Daum C."/>
            <person name="Ezra D."/>
            <person name="Gonzalez J."/>
            <person name="Henrissat B."/>
            <person name="Kuo A."/>
            <person name="Liang C."/>
            <person name="Lipzen A."/>
            <person name="Lutzoni F."/>
            <person name="Magnuson J."/>
            <person name="Mondo S."/>
            <person name="Nolan M."/>
            <person name="Ohm R."/>
            <person name="Pangilinan J."/>
            <person name="Park H.-J."/>
            <person name="Ramirez L."/>
            <person name="Alfaro M."/>
            <person name="Sun H."/>
            <person name="Tritt A."/>
            <person name="Yoshinaga Y."/>
            <person name="Zwiers L.-H."/>
            <person name="Turgeon B."/>
            <person name="Goodwin S."/>
            <person name="Spatafora J."/>
            <person name="Crous P."/>
            <person name="Grigoriev I."/>
        </authorList>
    </citation>
    <scope>NUCLEOTIDE SEQUENCE</scope>
    <source>
        <strain evidence="2">CBS 627.86</strain>
    </source>
</reference>
<keyword evidence="3" id="KW-1185">Reference proteome</keyword>
<organism evidence="2 3">
    <name type="scientific">Lophiotrema nucula</name>
    <dbReference type="NCBI Taxonomy" id="690887"/>
    <lineage>
        <taxon>Eukaryota</taxon>
        <taxon>Fungi</taxon>
        <taxon>Dikarya</taxon>
        <taxon>Ascomycota</taxon>
        <taxon>Pezizomycotina</taxon>
        <taxon>Dothideomycetes</taxon>
        <taxon>Pleosporomycetidae</taxon>
        <taxon>Pleosporales</taxon>
        <taxon>Lophiotremataceae</taxon>
        <taxon>Lophiotrema</taxon>
    </lineage>
</organism>
<gene>
    <name evidence="2" type="ORF">BDV96DRAFT_572957</name>
</gene>
<feature type="region of interest" description="Disordered" evidence="1">
    <location>
        <begin position="212"/>
        <end position="243"/>
    </location>
</feature>
<feature type="compositionally biased region" description="Basic residues" evidence="1">
    <location>
        <begin position="29"/>
        <end position="39"/>
    </location>
</feature>
<feature type="compositionally biased region" description="Basic and acidic residues" evidence="1">
    <location>
        <begin position="1"/>
        <end position="28"/>
    </location>
</feature>
<dbReference type="EMBL" id="ML977320">
    <property type="protein sequence ID" value="KAF2116839.1"/>
    <property type="molecule type" value="Genomic_DNA"/>
</dbReference>
<sequence length="487" mass="54864">MGRSTQEELETRNKSLEITRDHDREGRKERKRLKRLEKQRRRDAQLRSSTGMPSPARDTQSNPDPGEVSKLKSSLGGCCETPPPEQTELTVFDHIYQARSEITKEATGVIQEETARVIQFAKKQLKKDRRRLRRRWDRKFQALRDAIVREQEARKRAQTYYKKRVSKDARKLCRYYDKRVGKLQFRIHLERTSRMKAEKKLKMQIKEDTLKSGGRCHNSITDQDHEASSRDADPLWANADGQTKLPGTANEMWKIQEALQNKPPIKTEPSPQVAAALPRGVDHVSSRHGQLAEDVLARLSCLEEKHRLQSQHMHSEALDILRFLVPYFPVCHNPVLLDGNCSACKTWLDSGASAPLLAVAKLANGIWTALSPNCGNTMYEAASGDTSQSPPLEAGKASACHSMALSSSPPSPKELTHNTTATASPLQMASMHTPPLSHDVVPSATTQVTQPKQQKPKKPSKSKSEQCAMLLNQSRRVAKRKREENNA</sequence>
<accession>A0A6A5ZBD9</accession>
<feature type="compositionally biased region" description="Polar residues" evidence="1">
    <location>
        <begin position="46"/>
        <end position="63"/>
    </location>
</feature>
<feature type="compositionally biased region" description="Basic and acidic residues" evidence="1">
    <location>
        <begin position="222"/>
        <end position="233"/>
    </location>
</feature>
<protein>
    <submittedName>
        <fullName evidence="2">Uncharacterized protein</fullName>
    </submittedName>
</protein>
<proteinExistence type="predicted"/>
<dbReference type="Proteomes" id="UP000799770">
    <property type="component" value="Unassembled WGS sequence"/>
</dbReference>
<evidence type="ECO:0000313" key="2">
    <source>
        <dbReference type="EMBL" id="KAF2116839.1"/>
    </source>
</evidence>
<dbReference type="AlphaFoldDB" id="A0A6A5ZBD9"/>
<evidence type="ECO:0000256" key="1">
    <source>
        <dbReference type="SAM" id="MobiDB-lite"/>
    </source>
</evidence>
<feature type="compositionally biased region" description="Polar residues" evidence="1">
    <location>
        <begin position="417"/>
        <end position="427"/>
    </location>
</feature>
<name>A0A6A5ZBD9_9PLEO</name>
<feature type="region of interest" description="Disordered" evidence="1">
    <location>
        <begin position="381"/>
        <end position="487"/>
    </location>
</feature>
<feature type="region of interest" description="Disordered" evidence="1">
    <location>
        <begin position="1"/>
        <end position="85"/>
    </location>
</feature>